<dbReference type="Proteomes" id="UP000572817">
    <property type="component" value="Unassembled WGS sequence"/>
</dbReference>
<comment type="caution">
    <text evidence="5">The sequence shown here is derived from an EMBL/GenBank/DDBJ whole genome shotgun (WGS) entry which is preliminary data.</text>
</comment>
<dbReference type="InterPro" id="IPR016040">
    <property type="entry name" value="NAD(P)-bd_dom"/>
</dbReference>
<dbReference type="Pfam" id="PF13460">
    <property type="entry name" value="NAD_binding_10"/>
    <property type="match status" value="1"/>
</dbReference>
<evidence type="ECO:0000256" key="1">
    <source>
        <dbReference type="ARBA" id="ARBA00005725"/>
    </source>
</evidence>
<dbReference type="PANTHER" id="PTHR47706">
    <property type="entry name" value="NMRA-LIKE FAMILY PROTEIN"/>
    <property type="match status" value="1"/>
</dbReference>
<gene>
    <name evidence="5" type="ORF">GTA08_BOTSDO08803</name>
</gene>
<evidence type="ECO:0000259" key="4">
    <source>
        <dbReference type="Pfam" id="PF13460"/>
    </source>
</evidence>
<feature type="domain" description="NAD(P)-binding" evidence="4">
    <location>
        <begin position="8"/>
        <end position="138"/>
    </location>
</feature>
<dbReference type="SUPFAM" id="SSF51735">
    <property type="entry name" value="NAD(P)-binding Rossmann-fold domains"/>
    <property type="match status" value="1"/>
</dbReference>
<keyword evidence="2" id="KW-0521">NADP</keyword>
<keyword evidence="3" id="KW-0560">Oxidoreductase</keyword>
<dbReference type="EMBL" id="WWBZ02000062">
    <property type="protein sequence ID" value="KAF4303497.1"/>
    <property type="molecule type" value="Genomic_DNA"/>
</dbReference>
<dbReference type="InterPro" id="IPR051609">
    <property type="entry name" value="NmrA/Isoflavone_reductase-like"/>
</dbReference>
<evidence type="ECO:0000313" key="6">
    <source>
        <dbReference type="Proteomes" id="UP000572817"/>
    </source>
</evidence>
<keyword evidence="6" id="KW-1185">Reference proteome</keyword>
<evidence type="ECO:0000313" key="5">
    <source>
        <dbReference type="EMBL" id="KAF4303497.1"/>
    </source>
</evidence>
<dbReference type="Gene3D" id="3.40.50.720">
    <property type="entry name" value="NAD(P)-binding Rossmann-like Domain"/>
    <property type="match status" value="1"/>
</dbReference>
<reference evidence="5" key="1">
    <citation type="submission" date="2020-04" db="EMBL/GenBank/DDBJ databases">
        <title>Genome Assembly and Annotation of Botryosphaeria dothidea sdau 11-99, a Latent Pathogen of Apple Fruit Ring Rot in China.</title>
        <authorList>
            <person name="Yu C."/>
            <person name="Diao Y."/>
            <person name="Lu Q."/>
            <person name="Zhao J."/>
            <person name="Cui S."/>
            <person name="Peng C."/>
            <person name="He B."/>
            <person name="Liu H."/>
        </authorList>
    </citation>
    <scope>NUCLEOTIDE SEQUENCE [LARGE SCALE GENOMIC DNA]</scope>
    <source>
        <strain evidence="5">Sdau11-99</strain>
    </source>
</reference>
<dbReference type="GO" id="GO:0016491">
    <property type="term" value="F:oxidoreductase activity"/>
    <property type="evidence" value="ECO:0007669"/>
    <property type="project" value="UniProtKB-KW"/>
</dbReference>
<dbReference type="InterPro" id="IPR036291">
    <property type="entry name" value="NAD(P)-bd_dom_sf"/>
</dbReference>
<proteinExistence type="inferred from homology"/>
<dbReference type="PANTHER" id="PTHR47706:SF4">
    <property type="entry name" value="NMRA-LIKE DOMAIN-CONTAINING PROTEIN"/>
    <property type="match status" value="1"/>
</dbReference>
<protein>
    <submittedName>
        <fullName evidence="5">NmrA-like protein</fullName>
    </submittedName>
</protein>
<dbReference type="Gene3D" id="3.90.25.10">
    <property type="entry name" value="UDP-galactose 4-epimerase, domain 1"/>
    <property type="match status" value="1"/>
</dbReference>
<evidence type="ECO:0000256" key="2">
    <source>
        <dbReference type="ARBA" id="ARBA00022857"/>
    </source>
</evidence>
<accession>A0A8H4ILQ2</accession>
<name>A0A8H4ILQ2_9PEZI</name>
<evidence type="ECO:0000256" key="3">
    <source>
        <dbReference type="ARBA" id="ARBA00023002"/>
    </source>
</evidence>
<dbReference type="AlphaFoldDB" id="A0A8H4ILQ2"/>
<organism evidence="5 6">
    <name type="scientific">Botryosphaeria dothidea</name>
    <dbReference type="NCBI Taxonomy" id="55169"/>
    <lineage>
        <taxon>Eukaryota</taxon>
        <taxon>Fungi</taxon>
        <taxon>Dikarya</taxon>
        <taxon>Ascomycota</taxon>
        <taxon>Pezizomycotina</taxon>
        <taxon>Dothideomycetes</taxon>
        <taxon>Dothideomycetes incertae sedis</taxon>
        <taxon>Botryosphaeriales</taxon>
        <taxon>Botryosphaeriaceae</taxon>
        <taxon>Botryosphaeria</taxon>
    </lineage>
</organism>
<comment type="similarity">
    <text evidence="1">Belongs to the NmrA-type oxidoreductase family. Isoflavone reductase subfamily.</text>
</comment>
<dbReference type="OrthoDB" id="419598at2759"/>
<sequence>MVKIAIAGGQGNVGRTIVDVLKDQSRHEFIALSRKAVDNAVAVNYMDVESLAEVLESNGVEVVISALAVMEETASQGQINLIKASEKSSTTTRFVASTWGFPLMEEDVAILPFMKFKFDAVEELKKTNLEWTRFHNGYFLDYYGLPHVKSYQPNISFVMDMQSKVAAIPGDGNTPVVFTYTYDVAKFVVASLDLPKWDDEFFVTGDKLTWNEFVRLAEEARGSKFEVHHDGIEKLKSGKITELPSHIASYSFFPKEMLQPLYAAFGLLMATGRFNMPEEKTLNKKFPEIKTLKAKELLEQAWKGK</sequence>